<protein>
    <recommendedName>
        <fullName evidence="9">Tudor domain-containing protein</fullName>
    </recommendedName>
</protein>
<dbReference type="GO" id="GO:0005634">
    <property type="term" value="C:nucleus"/>
    <property type="evidence" value="ECO:0007669"/>
    <property type="project" value="UniProtKB-SubCell"/>
</dbReference>
<comment type="caution">
    <text evidence="10">The sequence shown here is derived from an EMBL/GenBank/DDBJ whole genome shotgun (WGS) entry which is preliminary data.</text>
</comment>
<keyword evidence="7" id="KW-0131">Cell cycle</keyword>
<dbReference type="InterPro" id="IPR002999">
    <property type="entry name" value="Tudor"/>
</dbReference>
<gene>
    <name evidence="10" type="ORF">F2Q69_00048257</name>
</gene>
<feature type="compositionally biased region" description="Basic and acidic residues" evidence="8">
    <location>
        <begin position="537"/>
        <end position="552"/>
    </location>
</feature>
<dbReference type="AlphaFoldDB" id="A0A8S9PP39"/>
<dbReference type="InterPro" id="IPR039776">
    <property type="entry name" value="Pds5"/>
</dbReference>
<dbReference type="EMBL" id="QGKX02001347">
    <property type="protein sequence ID" value="KAF3523058.1"/>
    <property type="molecule type" value="Genomic_DNA"/>
</dbReference>
<dbReference type="GO" id="GO:0007064">
    <property type="term" value="P:mitotic sister chromatid cohesion"/>
    <property type="evidence" value="ECO:0007669"/>
    <property type="project" value="InterPro"/>
</dbReference>
<evidence type="ECO:0000256" key="2">
    <source>
        <dbReference type="ARBA" id="ARBA00022618"/>
    </source>
</evidence>
<dbReference type="Gene3D" id="2.30.30.140">
    <property type="match status" value="1"/>
</dbReference>
<comment type="subcellular location">
    <subcellularLocation>
        <location evidence="1">Nucleus</location>
    </subcellularLocation>
</comment>
<dbReference type="Pfam" id="PF21743">
    <property type="entry name" value="PTM_DIR17_Tudor"/>
    <property type="match status" value="1"/>
</dbReference>
<dbReference type="GO" id="GO:0051301">
    <property type="term" value="P:cell division"/>
    <property type="evidence" value="ECO:0007669"/>
    <property type="project" value="UniProtKB-KW"/>
</dbReference>
<keyword evidence="2" id="KW-0132">Cell division</keyword>
<evidence type="ECO:0000256" key="8">
    <source>
        <dbReference type="SAM" id="MobiDB-lite"/>
    </source>
</evidence>
<feature type="compositionally biased region" description="Basic and acidic residues" evidence="8">
    <location>
        <begin position="332"/>
        <end position="343"/>
    </location>
</feature>
<feature type="compositionally biased region" description="Basic and acidic residues" evidence="8">
    <location>
        <begin position="280"/>
        <end position="297"/>
    </location>
</feature>
<evidence type="ECO:0000256" key="3">
    <source>
        <dbReference type="ARBA" id="ARBA00022763"/>
    </source>
</evidence>
<evidence type="ECO:0000259" key="9">
    <source>
        <dbReference type="SMART" id="SM00333"/>
    </source>
</evidence>
<proteinExistence type="predicted"/>
<feature type="compositionally biased region" description="Basic residues" evidence="8">
    <location>
        <begin position="524"/>
        <end position="536"/>
    </location>
</feature>
<keyword evidence="6" id="KW-0539">Nucleus</keyword>
<keyword evidence="4" id="KW-0498">Mitosis</keyword>
<name>A0A8S9PP39_BRACR</name>
<accession>A0A8S9PP39</accession>
<evidence type="ECO:0000313" key="11">
    <source>
        <dbReference type="Proteomes" id="UP000712600"/>
    </source>
</evidence>
<dbReference type="Proteomes" id="UP000712600">
    <property type="component" value="Unassembled WGS sequence"/>
</dbReference>
<evidence type="ECO:0000256" key="4">
    <source>
        <dbReference type="ARBA" id="ARBA00022776"/>
    </source>
</evidence>
<dbReference type="GO" id="GO:0006281">
    <property type="term" value="P:DNA repair"/>
    <property type="evidence" value="ECO:0007669"/>
    <property type="project" value="UniProtKB-KW"/>
</dbReference>
<feature type="region of interest" description="Disordered" evidence="8">
    <location>
        <begin position="479"/>
        <end position="564"/>
    </location>
</feature>
<feature type="compositionally biased region" description="Polar residues" evidence="8">
    <location>
        <begin position="344"/>
        <end position="382"/>
    </location>
</feature>
<dbReference type="SUPFAM" id="SSF63748">
    <property type="entry name" value="Tudor/PWWP/MBT"/>
    <property type="match status" value="1"/>
</dbReference>
<evidence type="ECO:0000313" key="10">
    <source>
        <dbReference type="EMBL" id="KAF3523058.1"/>
    </source>
</evidence>
<dbReference type="InterPro" id="IPR016024">
    <property type="entry name" value="ARM-type_fold"/>
</dbReference>
<keyword evidence="3" id="KW-0227">DNA damage</keyword>
<dbReference type="CDD" id="cd20404">
    <property type="entry name" value="Tudor_Agenet_AtEML-like"/>
    <property type="match status" value="1"/>
</dbReference>
<dbReference type="GO" id="GO:0000785">
    <property type="term" value="C:chromatin"/>
    <property type="evidence" value="ECO:0007669"/>
    <property type="project" value="TreeGrafter"/>
</dbReference>
<evidence type="ECO:0000256" key="1">
    <source>
        <dbReference type="ARBA" id="ARBA00004123"/>
    </source>
</evidence>
<evidence type="ECO:0000256" key="5">
    <source>
        <dbReference type="ARBA" id="ARBA00023204"/>
    </source>
</evidence>
<dbReference type="PANTHER" id="PTHR12663:SF36">
    <property type="entry name" value="TUDOR DOMAIN-CONTAINING PROTEIN"/>
    <property type="match status" value="1"/>
</dbReference>
<dbReference type="PANTHER" id="PTHR12663">
    <property type="entry name" value="ANDROGEN INDUCED INHIBITOR OF PROLIFERATION AS3 / PDS5-RELATED"/>
    <property type="match status" value="1"/>
</dbReference>
<evidence type="ECO:0000256" key="6">
    <source>
        <dbReference type="ARBA" id="ARBA00023242"/>
    </source>
</evidence>
<keyword evidence="5" id="KW-0234">DNA repair</keyword>
<evidence type="ECO:0000256" key="7">
    <source>
        <dbReference type="ARBA" id="ARBA00023306"/>
    </source>
</evidence>
<dbReference type="SUPFAM" id="SSF48371">
    <property type="entry name" value="ARM repeat"/>
    <property type="match status" value="1"/>
</dbReference>
<sequence length="687" mass="77106">MSTSSKELEKRLLEAGKALLLLPSSVDTLLHLLDKLFICLLEVEQSPPSSIQDALSPLKKALVDERLLKHWNVHVRVHVASCIIQVTRINAPAAPYVDEEQMREVLKLVVSSFEHLDDKNSLSYTKSTSILNTVAKYEVSYLMLDPVYGALCIEMFHHFLKALRDDHPVEVFSDMENIMTHVLKESDDLPPKLLAPILQYLNKTDEVPSISRRLAEKVLINCTSKCQTYLAEAVKSSGVSLDKYSNVVAFICEGASSDKPKKQDDDEPQQLDSNAINSGLDEKTGRAVNQKKKESSMEAKPSAATAKLTKESGKKIASASNAKPSVPPTKRSTSEIKATKQSEKPTSLGDNKKTILSSGKSVSKSKTEVKQQPSEKTLANTNGKRKHSLDTEKVAMHGCSFLSLYMFPFCDAYAFDDRKYDKTLVGSRIRVWWPLDKRYYRGEVTSYDPSRKRHMVVYEDGDQETLDLKNHNWYLVEASKSSKHKDKQKAAEVSNREQTGAPKRRLNLSLPHEEDPAEAETQARKRSRVQSHSLHKSHGEMEKPTAEGEPSCHHRRSGSELGHSQTCSITHQLGKVKQSITDTITTVRKFGSEVETKEQTIADMLTSVRQFGSQLETKEQSIVDMLTSVKQFRSELETKEQRIVDTLNSVQQFRSEIKKKEDNLVASLHEVDVLGEKISGINKILNS</sequence>
<dbReference type="Pfam" id="PF20168">
    <property type="entry name" value="PDS5"/>
    <property type="match status" value="1"/>
</dbReference>
<feature type="domain" description="Tudor" evidence="9">
    <location>
        <begin position="421"/>
        <end position="480"/>
    </location>
</feature>
<dbReference type="GO" id="GO:0035825">
    <property type="term" value="P:homologous recombination"/>
    <property type="evidence" value="ECO:0007669"/>
    <property type="project" value="UniProtKB-ARBA"/>
</dbReference>
<dbReference type="InterPro" id="IPR047365">
    <property type="entry name" value="Tudor_AtPTM-like"/>
</dbReference>
<feature type="region of interest" description="Disordered" evidence="8">
    <location>
        <begin position="256"/>
        <end position="388"/>
    </location>
</feature>
<dbReference type="SMART" id="SM00333">
    <property type="entry name" value="TUDOR"/>
    <property type="match status" value="1"/>
</dbReference>
<organism evidence="10 11">
    <name type="scientific">Brassica cretica</name>
    <name type="common">Mustard</name>
    <dbReference type="NCBI Taxonomy" id="69181"/>
    <lineage>
        <taxon>Eukaryota</taxon>
        <taxon>Viridiplantae</taxon>
        <taxon>Streptophyta</taxon>
        <taxon>Embryophyta</taxon>
        <taxon>Tracheophyta</taxon>
        <taxon>Spermatophyta</taxon>
        <taxon>Magnoliopsida</taxon>
        <taxon>eudicotyledons</taxon>
        <taxon>Gunneridae</taxon>
        <taxon>Pentapetalae</taxon>
        <taxon>rosids</taxon>
        <taxon>malvids</taxon>
        <taxon>Brassicales</taxon>
        <taxon>Brassicaceae</taxon>
        <taxon>Brassiceae</taxon>
        <taxon>Brassica</taxon>
    </lineage>
</organism>
<reference evidence="10" key="1">
    <citation type="submission" date="2019-12" db="EMBL/GenBank/DDBJ databases">
        <title>Genome sequencing and annotation of Brassica cretica.</title>
        <authorList>
            <person name="Studholme D.J."/>
            <person name="Sarris P."/>
        </authorList>
    </citation>
    <scope>NUCLEOTIDE SEQUENCE</scope>
    <source>
        <strain evidence="10">PFS-109/04</strain>
        <tissue evidence="10">Leaf</tissue>
    </source>
</reference>